<sequence>MISVLLVMCHKTHHHHSPWFP</sequence>
<evidence type="ECO:0000313" key="1">
    <source>
        <dbReference type="EMBL" id="JAH59242.1"/>
    </source>
</evidence>
<dbReference type="AlphaFoldDB" id="A0A0E9U0J9"/>
<protein>
    <submittedName>
        <fullName evidence="1">Uncharacterized protein</fullName>
    </submittedName>
</protein>
<accession>A0A0E9U0J9</accession>
<reference evidence="1" key="2">
    <citation type="journal article" date="2015" name="Fish Shellfish Immunol.">
        <title>Early steps in the European eel (Anguilla anguilla)-Vibrio vulnificus interaction in the gills: Role of the RtxA13 toxin.</title>
        <authorList>
            <person name="Callol A."/>
            <person name="Pajuelo D."/>
            <person name="Ebbesson L."/>
            <person name="Teles M."/>
            <person name="MacKenzie S."/>
            <person name="Amaro C."/>
        </authorList>
    </citation>
    <scope>NUCLEOTIDE SEQUENCE</scope>
</reference>
<reference evidence="1" key="1">
    <citation type="submission" date="2014-11" db="EMBL/GenBank/DDBJ databases">
        <authorList>
            <person name="Amaro Gonzalez C."/>
        </authorList>
    </citation>
    <scope>NUCLEOTIDE SEQUENCE</scope>
</reference>
<proteinExistence type="predicted"/>
<dbReference type="EMBL" id="GBXM01049335">
    <property type="protein sequence ID" value="JAH59242.1"/>
    <property type="molecule type" value="Transcribed_RNA"/>
</dbReference>
<name>A0A0E9U0J9_ANGAN</name>
<organism evidence="1">
    <name type="scientific">Anguilla anguilla</name>
    <name type="common">European freshwater eel</name>
    <name type="synonym">Muraena anguilla</name>
    <dbReference type="NCBI Taxonomy" id="7936"/>
    <lineage>
        <taxon>Eukaryota</taxon>
        <taxon>Metazoa</taxon>
        <taxon>Chordata</taxon>
        <taxon>Craniata</taxon>
        <taxon>Vertebrata</taxon>
        <taxon>Euteleostomi</taxon>
        <taxon>Actinopterygii</taxon>
        <taxon>Neopterygii</taxon>
        <taxon>Teleostei</taxon>
        <taxon>Anguilliformes</taxon>
        <taxon>Anguillidae</taxon>
        <taxon>Anguilla</taxon>
    </lineage>
</organism>